<dbReference type="Proteomes" id="UP000078561">
    <property type="component" value="Unassembled WGS sequence"/>
</dbReference>
<sequence length="553" mass="63100">MFTTIRTFLDRVIHGTMASPDKIIHRVKVLNLPPKDTVPIKKLFNSHGILKYKKAPQWNYAYINFDSEIAAKDTMATLSGMVFKKRTLATEYAQISELAFRERFSPPPAPQETFDPRSFAERLADQVTPLYKMPYEEQLAKKQKQAIRQLRNFRKKLVPLAELTPERKAQLAWIYENTEDPPCQILDPIRSPQIEGYRTKCEFSIGKDPTGQPTVGFLEGLYRDGMTHVLDPSQSIHVPTVSKQIAKAMEQYVRHHSTWPVYDRRSKSGVWRSLMVKAQHTGDVLNTFSLPLKKKVMVLIQMKTSDLSTLQIEQEKQRLVEYWSSFAPKIKTLMVQQWNGDSNGVREGGTEVVMGDGYVYEHLLGHRFRISSHAFFQVNTPATEHMLQTCAEWCHQEEEKKTTLLDLCCGCGSIGITMANTVDRVVGIEMIPDAINDAKFNASLNQITNAQYHVGKVEEKIDVMSHERNETVVAVLDPPRSGVHSSVIRAVREASHINKVIFISCDAKQAMQNFIRPTSKKYQGVPFKPKRAVTIDLFPHTDHAELMIEFVRI</sequence>
<dbReference type="GO" id="GO:0003723">
    <property type="term" value="F:RNA binding"/>
    <property type="evidence" value="ECO:0007669"/>
    <property type="project" value="TreeGrafter"/>
</dbReference>
<comment type="similarity">
    <text evidence="4">Belongs to the class I-like SAM-binding methyltransferase superfamily. RNA M5U methyltransferase family.</text>
</comment>
<dbReference type="SUPFAM" id="SSF54928">
    <property type="entry name" value="RNA-binding domain, RBD"/>
    <property type="match status" value="1"/>
</dbReference>
<feature type="active site" description="Nucleophile" evidence="4">
    <location>
        <position position="505"/>
    </location>
</feature>
<dbReference type="AlphaFoldDB" id="A0A168TBR5"/>
<dbReference type="GO" id="GO:0032259">
    <property type="term" value="P:methylation"/>
    <property type="evidence" value="ECO:0007669"/>
    <property type="project" value="UniProtKB-KW"/>
</dbReference>
<dbReference type="SUPFAM" id="SSF53335">
    <property type="entry name" value="S-adenosyl-L-methionine-dependent methyltransferases"/>
    <property type="match status" value="1"/>
</dbReference>
<name>A0A168TBR5_ABSGL</name>
<dbReference type="PANTHER" id="PTHR45904:SF2">
    <property type="entry name" value="TRNA (URACIL-5-)-METHYLTRANSFERASE HOMOLOG A"/>
    <property type="match status" value="1"/>
</dbReference>
<dbReference type="CDD" id="cd00590">
    <property type="entry name" value="RRM_SF"/>
    <property type="match status" value="1"/>
</dbReference>
<accession>A0A168TBR5</accession>
<dbReference type="Gene3D" id="2.40.50.1070">
    <property type="match status" value="1"/>
</dbReference>
<keyword evidence="6" id="KW-1185">Reference proteome</keyword>
<dbReference type="GO" id="GO:0006396">
    <property type="term" value="P:RNA processing"/>
    <property type="evidence" value="ECO:0007669"/>
    <property type="project" value="InterPro"/>
</dbReference>
<evidence type="ECO:0000256" key="4">
    <source>
        <dbReference type="PROSITE-ProRule" id="PRU01024"/>
    </source>
</evidence>
<evidence type="ECO:0008006" key="7">
    <source>
        <dbReference type="Google" id="ProtNLM"/>
    </source>
</evidence>
<proteinExistence type="inferred from homology"/>
<evidence type="ECO:0000313" key="5">
    <source>
        <dbReference type="EMBL" id="SAM09802.1"/>
    </source>
</evidence>
<dbReference type="InterPro" id="IPR012677">
    <property type="entry name" value="Nucleotide-bd_a/b_plait_sf"/>
</dbReference>
<keyword evidence="1 4" id="KW-0489">Methyltransferase</keyword>
<dbReference type="STRING" id="4829.A0A168TBR5"/>
<evidence type="ECO:0000256" key="2">
    <source>
        <dbReference type="ARBA" id="ARBA00022679"/>
    </source>
</evidence>
<dbReference type="Gene3D" id="3.30.70.330">
    <property type="match status" value="1"/>
</dbReference>
<feature type="binding site" evidence="4">
    <location>
        <position position="429"/>
    </location>
    <ligand>
        <name>S-adenosyl-L-methionine</name>
        <dbReference type="ChEBI" id="CHEBI:59789"/>
    </ligand>
</feature>
<dbReference type="Gene3D" id="3.40.50.150">
    <property type="entry name" value="Vaccinia Virus protein VP39"/>
    <property type="match status" value="1"/>
</dbReference>
<comment type="caution">
    <text evidence="4">Lacks conserved residue(s) required for the propagation of feature annotation.</text>
</comment>
<dbReference type="InterPro" id="IPR010280">
    <property type="entry name" value="U5_MeTrfase_fam"/>
</dbReference>
<organism evidence="5">
    <name type="scientific">Absidia glauca</name>
    <name type="common">Pin mould</name>
    <dbReference type="NCBI Taxonomy" id="4829"/>
    <lineage>
        <taxon>Eukaryota</taxon>
        <taxon>Fungi</taxon>
        <taxon>Fungi incertae sedis</taxon>
        <taxon>Mucoromycota</taxon>
        <taxon>Mucoromycotina</taxon>
        <taxon>Mucoromycetes</taxon>
        <taxon>Mucorales</taxon>
        <taxon>Cunninghamellaceae</taxon>
        <taxon>Absidia</taxon>
    </lineage>
</organism>
<dbReference type="OrthoDB" id="10250660at2759"/>
<dbReference type="InterPro" id="IPR029063">
    <property type="entry name" value="SAM-dependent_MTases_sf"/>
</dbReference>
<dbReference type="GO" id="GO:0008173">
    <property type="term" value="F:RNA methyltransferase activity"/>
    <property type="evidence" value="ECO:0007669"/>
    <property type="project" value="InterPro"/>
</dbReference>
<keyword evidence="2 4" id="KW-0808">Transferase</keyword>
<dbReference type="InterPro" id="IPR035979">
    <property type="entry name" value="RBD_domain_sf"/>
</dbReference>
<dbReference type="InterPro" id="IPR045850">
    <property type="entry name" value="TRM2_met"/>
</dbReference>
<evidence type="ECO:0000256" key="1">
    <source>
        <dbReference type="ARBA" id="ARBA00022603"/>
    </source>
</evidence>
<evidence type="ECO:0000256" key="3">
    <source>
        <dbReference type="ARBA" id="ARBA00022691"/>
    </source>
</evidence>
<feature type="binding site" evidence="4">
    <location>
        <position position="477"/>
    </location>
    <ligand>
        <name>S-adenosyl-L-methionine</name>
        <dbReference type="ChEBI" id="CHEBI:59789"/>
    </ligand>
</feature>
<dbReference type="Pfam" id="PF05958">
    <property type="entry name" value="tRNA_U5-meth_tr"/>
    <property type="match status" value="1"/>
</dbReference>
<gene>
    <name evidence="5" type="primary">ABSGL_15511.1 scaffold 17607</name>
</gene>
<feature type="binding site" evidence="4">
    <location>
        <position position="377"/>
    </location>
    <ligand>
        <name>S-adenosyl-L-methionine</name>
        <dbReference type="ChEBI" id="CHEBI:59789"/>
    </ligand>
</feature>
<dbReference type="CDD" id="cd02440">
    <property type="entry name" value="AdoMet_MTases"/>
    <property type="match status" value="1"/>
</dbReference>
<dbReference type="PANTHER" id="PTHR45904">
    <property type="entry name" value="TRNA (URACIL-5-)-METHYLTRANSFERASE"/>
    <property type="match status" value="1"/>
</dbReference>
<keyword evidence="3 4" id="KW-0949">S-adenosyl-L-methionine</keyword>
<dbReference type="EMBL" id="LT555210">
    <property type="protein sequence ID" value="SAM09802.1"/>
    <property type="molecule type" value="Genomic_DNA"/>
</dbReference>
<dbReference type="PROSITE" id="PS51687">
    <property type="entry name" value="SAM_MT_RNA_M5U"/>
    <property type="match status" value="1"/>
</dbReference>
<evidence type="ECO:0000313" key="6">
    <source>
        <dbReference type="Proteomes" id="UP000078561"/>
    </source>
</evidence>
<reference evidence="5" key="1">
    <citation type="submission" date="2016-04" db="EMBL/GenBank/DDBJ databases">
        <authorList>
            <person name="Evans L.H."/>
            <person name="Alamgir A."/>
            <person name="Owens N."/>
            <person name="Weber N.D."/>
            <person name="Virtaneva K."/>
            <person name="Barbian K."/>
            <person name="Babar A."/>
            <person name="Rosenke K."/>
        </authorList>
    </citation>
    <scope>NUCLEOTIDE SEQUENCE [LARGE SCALE GENOMIC DNA]</scope>
    <source>
        <strain evidence="5">CBS 101.48</strain>
    </source>
</reference>
<dbReference type="InParanoid" id="A0A168TBR5"/>
<protein>
    <recommendedName>
        <fullName evidence="7">RRM domain-containing protein</fullName>
    </recommendedName>
</protein>
<dbReference type="OMA" id="HGQPHIY"/>